<dbReference type="GO" id="GO:0004733">
    <property type="term" value="F:pyridoxamine phosphate oxidase activity"/>
    <property type="evidence" value="ECO:0007669"/>
    <property type="project" value="UniProtKB-UniRule"/>
</dbReference>
<organism evidence="13 14">
    <name type="scientific">Pyrinomonas methylaliphatogenes</name>
    <dbReference type="NCBI Taxonomy" id="454194"/>
    <lineage>
        <taxon>Bacteria</taxon>
        <taxon>Pseudomonadati</taxon>
        <taxon>Acidobacteriota</taxon>
        <taxon>Blastocatellia</taxon>
        <taxon>Blastocatellales</taxon>
        <taxon>Pyrinomonadaceae</taxon>
        <taxon>Pyrinomonas</taxon>
    </lineage>
</organism>
<evidence type="ECO:0000313" key="13">
    <source>
        <dbReference type="EMBL" id="CDM64234.1"/>
    </source>
</evidence>
<evidence type="ECO:0000256" key="10">
    <source>
        <dbReference type="PIRSR" id="PIRSR000190-2"/>
    </source>
</evidence>
<name>A0A0B6WVC5_9BACT</name>
<dbReference type="HAMAP" id="MF_01629">
    <property type="entry name" value="PdxH"/>
    <property type="match status" value="1"/>
</dbReference>
<dbReference type="InterPro" id="IPR019740">
    <property type="entry name" value="Pyridox_Oxase_CS"/>
</dbReference>
<protein>
    <recommendedName>
        <fullName evidence="8">Pyridoxamine 5'-phosphate oxidase</fullName>
        <ecNumber evidence="8">1.4.3.5</ecNumber>
    </recommendedName>
</protein>
<comment type="similarity">
    <text evidence="1">Belongs to the pyridoxamine 5'-phosphate oxidase family.</text>
</comment>
<gene>
    <name evidence="13" type="ORF">PYK22_00227</name>
</gene>
<dbReference type="Pfam" id="PF01243">
    <property type="entry name" value="PNPOx_N"/>
    <property type="match status" value="1"/>
</dbReference>
<dbReference type="STRING" id="454194.PYK22_00227"/>
<feature type="domain" description="Pyridoxine 5'-phosphate oxidase dimerisation C-terminal" evidence="12">
    <location>
        <begin position="182"/>
        <end position="222"/>
    </location>
</feature>
<keyword evidence="5 13" id="KW-0560">Oxidoreductase</keyword>
<evidence type="ECO:0000256" key="6">
    <source>
        <dbReference type="ARBA" id="ARBA00023096"/>
    </source>
</evidence>
<dbReference type="InterPro" id="IPR012349">
    <property type="entry name" value="Split_barrel_FMN-bd"/>
</dbReference>
<dbReference type="InterPro" id="IPR011576">
    <property type="entry name" value="Pyridox_Oxase_N"/>
</dbReference>
<feature type="binding site" evidence="9">
    <location>
        <position position="76"/>
    </location>
    <ligand>
        <name>substrate</name>
    </ligand>
</feature>
<keyword evidence="6" id="KW-0664">Pyridoxine biosynthesis</keyword>
<dbReference type="Gene3D" id="2.30.110.10">
    <property type="entry name" value="Electron Transport, Fmn-binding Protein, Chain A"/>
    <property type="match status" value="1"/>
</dbReference>
<evidence type="ECO:0000256" key="3">
    <source>
        <dbReference type="ARBA" id="ARBA00022630"/>
    </source>
</evidence>
<evidence type="ECO:0000256" key="7">
    <source>
        <dbReference type="ARBA" id="ARBA00060587"/>
    </source>
</evidence>
<dbReference type="FunFam" id="2.30.110.10:FF:000020">
    <property type="entry name" value="PNPO isoform 11"/>
    <property type="match status" value="1"/>
</dbReference>
<reference evidence="13 14" key="2">
    <citation type="submission" date="2015-01" db="EMBL/GenBank/DDBJ databases">
        <title>Complete genome sequence of Pyrinomonas methylaliphatogenes type strain K22T.</title>
        <authorList>
            <person name="Lee K.C.Y."/>
            <person name="Power J.F."/>
            <person name="Dunfield P.F."/>
            <person name="Morgan X.C."/>
            <person name="Huttenhower C."/>
            <person name="Stott M.B."/>
        </authorList>
    </citation>
    <scope>NUCLEOTIDE SEQUENCE [LARGE SCALE GENOMIC DNA]</scope>
    <source>
        <strain evidence="13 14">K22</strain>
    </source>
</reference>
<dbReference type="PANTHER" id="PTHR10851">
    <property type="entry name" value="PYRIDOXINE-5-PHOSPHATE OXIDASE"/>
    <property type="match status" value="1"/>
</dbReference>
<dbReference type="InterPro" id="IPR000659">
    <property type="entry name" value="Pyridox_Oxase"/>
</dbReference>
<evidence type="ECO:0000256" key="8">
    <source>
        <dbReference type="NCBIfam" id="TIGR00558"/>
    </source>
</evidence>
<dbReference type="GO" id="GO:0010181">
    <property type="term" value="F:FMN binding"/>
    <property type="evidence" value="ECO:0007669"/>
    <property type="project" value="UniProtKB-UniRule"/>
</dbReference>
<dbReference type="GO" id="GO:0008615">
    <property type="term" value="P:pyridoxine biosynthetic process"/>
    <property type="evidence" value="ECO:0007669"/>
    <property type="project" value="UniProtKB-UniRule"/>
</dbReference>
<feature type="binding site" evidence="9">
    <location>
        <begin position="18"/>
        <end position="21"/>
    </location>
    <ligand>
        <name>substrate</name>
    </ligand>
</feature>
<feature type="binding site" evidence="10">
    <location>
        <position position="93"/>
    </location>
    <ligand>
        <name>FMN</name>
        <dbReference type="ChEBI" id="CHEBI:58210"/>
    </ligand>
</feature>
<feature type="binding site" evidence="9">
    <location>
        <begin position="201"/>
        <end position="203"/>
    </location>
    <ligand>
        <name>substrate</name>
    </ligand>
</feature>
<evidence type="ECO:0000256" key="1">
    <source>
        <dbReference type="ARBA" id="ARBA00007301"/>
    </source>
</evidence>
<dbReference type="NCBIfam" id="TIGR00558">
    <property type="entry name" value="pdxH"/>
    <property type="match status" value="1"/>
</dbReference>
<accession>A0A0B6WVC5</accession>
<evidence type="ECO:0000256" key="2">
    <source>
        <dbReference type="ARBA" id="ARBA00011738"/>
    </source>
</evidence>
<dbReference type="PANTHER" id="PTHR10851:SF0">
    <property type="entry name" value="PYRIDOXINE-5'-PHOSPHATE OXIDASE"/>
    <property type="match status" value="1"/>
</dbReference>
<keyword evidence="3" id="KW-0285">Flavoprotein</keyword>
<evidence type="ECO:0000256" key="5">
    <source>
        <dbReference type="ARBA" id="ARBA00023002"/>
    </source>
</evidence>
<evidence type="ECO:0000259" key="11">
    <source>
        <dbReference type="Pfam" id="PF01243"/>
    </source>
</evidence>
<feature type="binding site" evidence="10">
    <location>
        <position position="195"/>
    </location>
    <ligand>
        <name>FMN</name>
        <dbReference type="ChEBI" id="CHEBI:58210"/>
    </ligand>
</feature>
<feature type="binding site" evidence="9">
    <location>
        <position position="133"/>
    </location>
    <ligand>
        <name>substrate</name>
    </ligand>
</feature>
<comment type="cofactor">
    <cofactor evidence="10">
        <name>FMN</name>
        <dbReference type="ChEBI" id="CHEBI:58210"/>
    </cofactor>
    <text evidence="10">Binds 1 FMN per subunit.</text>
</comment>
<dbReference type="NCBIfam" id="NF004231">
    <property type="entry name" value="PRK05679.1"/>
    <property type="match status" value="1"/>
</dbReference>
<comment type="subunit">
    <text evidence="2">Homodimer.</text>
</comment>
<sequence>MRIEDRLMSIQDFILTVRREYTGKPLDEASVHRDPFQQLELWLKEAIESQVLEPNALILATASAQGITSIRAVLLRGFDRRGLVFYTNYASRKAKEIAENPRVSGLLFWPELNRQVRIEGVAERTTDEESDAYFRTRPRESQIAAWISHQSEVIESRRALEEAFAKAEESFRGNEVPRPPFWGGYRLVPTSFEFWQGRENRLHDRILYLKDGPTWEIKRLAP</sequence>
<feature type="binding site" evidence="9">
    <location>
        <position position="141"/>
    </location>
    <ligand>
        <name>substrate</name>
    </ligand>
</feature>
<dbReference type="EC" id="1.4.3.5" evidence="8"/>
<feature type="binding site" evidence="10">
    <location>
        <position position="92"/>
    </location>
    <ligand>
        <name>FMN</name>
        <dbReference type="ChEBI" id="CHEBI:58210"/>
    </ligand>
</feature>
<proteinExistence type="inferred from homology"/>
<evidence type="ECO:0000313" key="14">
    <source>
        <dbReference type="Proteomes" id="UP000031518"/>
    </source>
</evidence>
<dbReference type="PROSITE" id="PS01064">
    <property type="entry name" value="PYRIDOX_OXIDASE"/>
    <property type="match status" value="1"/>
</dbReference>
<dbReference type="InterPro" id="IPR019576">
    <property type="entry name" value="Pyridoxamine_oxidase_dimer_C"/>
</dbReference>
<dbReference type="SUPFAM" id="SSF50475">
    <property type="entry name" value="FMN-binding split barrel"/>
    <property type="match status" value="1"/>
</dbReference>
<feature type="binding site" evidence="10">
    <location>
        <begin position="86"/>
        <end position="87"/>
    </location>
    <ligand>
        <name>FMN</name>
        <dbReference type="ChEBI" id="CHEBI:58210"/>
    </ligand>
</feature>
<dbReference type="AlphaFoldDB" id="A0A0B6WVC5"/>
<dbReference type="EMBL" id="CBXV010000001">
    <property type="protein sequence ID" value="CDM64234.1"/>
    <property type="molecule type" value="Genomic_DNA"/>
</dbReference>
<feature type="binding site" evidence="10">
    <location>
        <position position="205"/>
    </location>
    <ligand>
        <name>FMN</name>
        <dbReference type="ChEBI" id="CHEBI:58210"/>
    </ligand>
</feature>
<feature type="domain" description="Pyridoxamine 5'-phosphate oxidase N-terminal" evidence="11">
    <location>
        <begin position="43"/>
        <end position="168"/>
    </location>
</feature>
<feature type="binding site" evidence="10">
    <location>
        <position position="115"/>
    </location>
    <ligand>
        <name>FMN</name>
        <dbReference type="ChEBI" id="CHEBI:58210"/>
    </ligand>
</feature>
<feature type="binding site" evidence="9">
    <location>
        <position position="137"/>
    </location>
    <ligand>
        <name>substrate</name>
    </ligand>
</feature>
<evidence type="ECO:0000256" key="9">
    <source>
        <dbReference type="PIRSR" id="PIRSR000190-1"/>
    </source>
</evidence>
<keyword evidence="4 10" id="KW-0288">FMN</keyword>
<dbReference type="Proteomes" id="UP000031518">
    <property type="component" value="Unassembled WGS sequence"/>
</dbReference>
<dbReference type="Pfam" id="PF10590">
    <property type="entry name" value="PNP_phzG_C"/>
    <property type="match status" value="1"/>
</dbReference>
<evidence type="ECO:0000256" key="4">
    <source>
        <dbReference type="ARBA" id="ARBA00022643"/>
    </source>
</evidence>
<comment type="pathway">
    <text evidence="7">Cofactor metabolism.</text>
</comment>
<evidence type="ECO:0000259" key="12">
    <source>
        <dbReference type="Pfam" id="PF10590"/>
    </source>
</evidence>
<reference evidence="13 14" key="1">
    <citation type="submission" date="2013-12" db="EMBL/GenBank/DDBJ databases">
        <authorList>
            <person name="Stott M."/>
        </authorList>
    </citation>
    <scope>NUCLEOTIDE SEQUENCE [LARGE SCALE GENOMIC DNA]</scope>
    <source>
        <strain evidence="13 14">K22</strain>
    </source>
</reference>
<dbReference type="PIRSF" id="PIRSF000190">
    <property type="entry name" value="Pyd_amn-ph_oxd"/>
    <property type="match status" value="1"/>
</dbReference>
<feature type="binding site" evidence="10">
    <location>
        <begin position="150"/>
        <end position="151"/>
    </location>
    <ligand>
        <name>FMN</name>
        <dbReference type="ChEBI" id="CHEBI:58210"/>
    </ligand>
</feature>
<keyword evidence="14" id="KW-1185">Reference proteome</keyword>